<sequence>MIVTNNTYQLCPWADVLYAMDRKWWTVMTPSFSGECLTAAGNVPGATRTAAPKGGNSGAGALLLARHRGATRILMLGYDCQVGDDGQRHWHGAHRQGLGNAVSLPKFYGQFAQAAEQLLDVEVINCSRATALDMWPRGDLAQALSDEVLRDAG</sequence>
<dbReference type="EMBL" id="JAKVPY010000009">
    <property type="protein sequence ID" value="MCH4563353.1"/>
    <property type="molecule type" value="Genomic_DNA"/>
</dbReference>
<dbReference type="RefSeq" id="WP_240568062.1">
    <property type="nucleotide sequence ID" value="NZ_JAKVPY010000009.1"/>
</dbReference>
<reference evidence="1 2" key="1">
    <citation type="submission" date="2022-02" db="EMBL/GenBank/DDBJ databases">
        <title>Halomonas fukangensis sp. nov., a halophilic bacterium isolated from a bulk soil of Kalidium foliatum at Fukang.</title>
        <authorList>
            <person name="Huang Y."/>
        </authorList>
    </citation>
    <scope>NUCLEOTIDE SEQUENCE [LARGE SCALE GENOMIC DNA]</scope>
    <source>
        <strain evidence="1 2">EGI 63088</strain>
    </source>
</reference>
<gene>
    <name evidence="1" type="ORF">MKP05_09445</name>
</gene>
<keyword evidence="2" id="KW-1185">Reference proteome</keyword>
<evidence type="ECO:0000313" key="1">
    <source>
        <dbReference type="EMBL" id="MCH4563353.1"/>
    </source>
</evidence>
<proteinExistence type="predicted"/>
<dbReference type="Proteomes" id="UP001202117">
    <property type="component" value="Unassembled WGS sequence"/>
</dbReference>
<comment type="caution">
    <text evidence="1">The sequence shown here is derived from an EMBL/GenBank/DDBJ whole genome shotgun (WGS) entry which is preliminary data.</text>
</comment>
<name>A0ABS9RU08_9GAMM</name>
<evidence type="ECO:0000313" key="2">
    <source>
        <dbReference type="Proteomes" id="UP001202117"/>
    </source>
</evidence>
<accession>A0ABS9RU08</accession>
<organism evidence="1 2">
    <name type="scientific">Halomonas flagellata</name>
    <dbReference type="NCBI Taxonomy" id="2920385"/>
    <lineage>
        <taxon>Bacteria</taxon>
        <taxon>Pseudomonadati</taxon>
        <taxon>Pseudomonadota</taxon>
        <taxon>Gammaproteobacteria</taxon>
        <taxon>Oceanospirillales</taxon>
        <taxon>Halomonadaceae</taxon>
        <taxon>Halomonas</taxon>
    </lineage>
</organism>
<protein>
    <submittedName>
        <fullName evidence="1">Uncharacterized protein</fullName>
    </submittedName>
</protein>